<dbReference type="EMBL" id="BK015505">
    <property type="protein sequence ID" value="DAE10178.1"/>
    <property type="molecule type" value="Genomic_DNA"/>
</dbReference>
<reference evidence="2" key="1">
    <citation type="journal article" date="2021" name="Proc. Natl. Acad. Sci. U.S.A.">
        <title>A Catalog of Tens of Thousands of Viruses from Human Metagenomes Reveals Hidden Associations with Chronic Diseases.</title>
        <authorList>
            <person name="Tisza M.J."/>
            <person name="Buck C.B."/>
        </authorList>
    </citation>
    <scope>NUCLEOTIDE SEQUENCE</scope>
    <source>
        <strain evidence="2">CtzS633</strain>
    </source>
</reference>
<evidence type="ECO:0000313" key="2">
    <source>
        <dbReference type="EMBL" id="DAE10178.1"/>
    </source>
</evidence>
<proteinExistence type="predicted"/>
<protein>
    <submittedName>
        <fullName evidence="2">Major capsid protein</fullName>
    </submittedName>
</protein>
<dbReference type="Pfam" id="PF13290">
    <property type="entry name" value="CHB_HEX_C_1"/>
    <property type="match status" value="1"/>
</dbReference>
<accession>A0A8S5PTI7</accession>
<feature type="domain" description="GH29D-like beta-sandwich" evidence="1">
    <location>
        <begin position="288"/>
        <end position="345"/>
    </location>
</feature>
<sequence length="351" mass="38762">MATVNLATKFSAKLDERYKLRSRTEAFTGNNWEWNGVNAIKMWTLIAADLNDYDNTASDNRFGTPSEVDDEVNTYALTKKRSFSKVFDITNVQDTMMVRRAAAYLKQVWDEKYVPEIDKYRFGVWANGAGQGELNATKLTKSTVMEKILLAHAALDDKYVPEENRATFIRSDIAVNLKLADEMKNQQNWIDKSVIKGKIGEVNGSPIISVPKGLFPSGMEFMIKHKQATADPMKLRMLRANDNAPGYAGTLMEGLCRYDSFVDAIKADGIYVYFESGMAATPTAALSTGKLTLTSTDSSAVIKYTTDGTNPKKSATAQTYSAALENITGKKVLFYAEVSGKVNSPIGSYEG</sequence>
<organism evidence="2">
    <name type="scientific">Myoviridae sp. ctzS633</name>
    <dbReference type="NCBI Taxonomy" id="2825212"/>
    <lineage>
        <taxon>Viruses</taxon>
        <taxon>Duplodnaviria</taxon>
        <taxon>Heunggongvirae</taxon>
        <taxon>Uroviricota</taxon>
        <taxon>Caudoviricetes</taxon>
    </lineage>
</organism>
<name>A0A8S5PTI7_9CAUD</name>
<dbReference type="InterPro" id="IPR059177">
    <property type="entry name" value="GH29D-like_dom"/>
</dbReference>
<evidence type="ECO:0000259" key="1">
    <source>
        <dbReference type="Pfam" id="PF13290"/>
    </source>
</evidence>